<dbReference type="Proteomes" id="UP001307889">
    <property type="component" value="Chromosome 3"/>
</dbReference>
<organism evidence="1 2">
    <name type="scientific">Nesidiocoris tenuis</name>
    <dbReference type="NCBI Taxonomy" id="355587"/>
    <lineage>
        <taxon>Eukaryota</taxon>
        <taxon>Metazoa</taxon>
        <taxon>Ecdysozoa</taxon>
        <taxon>Arthropoda</taxon>
        <taxon>Hexapoda</taxon>
        <taxon>Insecta</taxon>
        <taxon>Pterygota</taxon>
        <taxon>Neoptera</taxon>
        <taxon>Paraneoptera</taxon>
        <taxon>Hemiptera</taxon>
        <taxon>Heteroptera</taxon>
        <taxon>Panheteroptera</taxon>
        <taxon>Cimicomorpha</taxon>
        <taxon>Miridae</taxon>
        <taxon>Dicyphina</taxon>
        <taxon>Nesidiocoris</taxon>
    </lineage>
</organism>
<keyword evidence="2" id="KW-1185">Reference proteome</keyword>
<sequence>MGSSCPTHHMSPYIARWPLKTRRTTPVDVGIVNLPRKSARSAKKPFKSDAALAHNGKIPFHKVLSFSRDGFQKCQEIEMRLREGI</sequence>
<evidence type="ECO:0000313" key="2">
    <source>
        <dbReference type="Proteomes" id="UP001307889"/>
    </source>
</evidence>
<protein>
    <submittedName>
        <fullName evidence="1">Uncharacterized protein</fullName>
    </submittedName>
</protein>
<name>A0ABN7AIR0_9HEMI</name>
<evidence type="ECO:0000313" key="1">
    <source>
        <dbReference type="EMBL" id="BES91838.1"/>
    </source>
</evidence>
<reference evidence="1 2" key="1">
    <citation type="submission" date="2023-09" db="EMBL/GenBank/DDBJ databases">
        <title>Nesidiocoris tenuis whole genome shotgun sequence.</title>
        <authorList>
            <person name="Shibata T."/>
            <person name="Shimoda M."/>
            <person name="Kobayashi T."/>
            <person name="Uehara T."/>
        </authorList>
    </citation>
    <scope>NUCLEOTIDE SEQUENCE [LARGE SCALE GENOMIC DNA]</scope>
    <source>
        <strain evidence="1 2">Japan</strain>
    </source>
</reference>
<proteinExistence type="predicted"/>
<gene>
    <name evidence="1" type="ORF">NTJ_04647</name>
</gene>
<accession>A0ABN7AIR0</accession>
<dbReference type="EMBL" id="AP028911">
    <property type="protein sequence ID" value="BES91838.1"/>
    <property type="molecule type" value="Genomic_DNA"/>
</dbReference>